<proteinExistence type="predicted"/>
<dbReference type="AlphaFoldDB" id="A0AB33INH4"/>
<name>A0AB33INH4_9BACT</name>
<organism evidence="1">
    <name type="scientific">Prevotella sp. GTC17253</name>
    <dbReference type="NCBI Taxonomy" id="3236793"/>
    <lineage>
        <taxon>Bacteria</taxon>
        <taxon>Pseudomonadati</taxon>
        <taxon>Bacteroidota</taxon>
        <taxon>Bacteroidia</taxon>
        <taxon>Bacteroidales</taxon>
        <taxon>Prevotellaceae</taxon>
        <taxon>Prevotella</taxon>
    </lineage>
</organism>
<reference evidence="1" key="1">
    <citation type="submission" date="2024-07" db="EMBL/GenBank/DDBJ databases">
        <title>Complete genome sequence of Prevotella sp. YM-2024 GTC17253.</title>
        <authorList>
            <person name="Hayashi M."/>
            <person name="Muto Y."/>
            <person name="Tanaka K."/>
            <person name="Niwa H."/>
        </authorList>
    </citation>
    <scope>NUCLEOTIDE SEQUENCE</scope>
    <source>
        <strain evidence="1">GTC17253</strain>
    </source>
</reference>
<evidence type="ECO:0000313" key="1">
    <source>
        <dbReference type="EMBL" id="BFO71116.1"/>
    </source>
</evidence>
<protein>
    <recommendedName>
        <fullName evidence="2">DUF600 domain-containing protein</fullName>
    </recommendedName>
</protein>
<dbReference type="EMBL" id="AP035785">
    <property type="protein sequence ID" value="BFO71116.1"/>
    <property type="molecule type" value="Genomic_DNA"/>
</dbReference>
<sequence length="149" mass="17546">MNNNFDNDFHSLLTEIVELAFEYVDNNIDEVDVVYAIGLIEEGYFFKTFYKINGQLAKSHKVNDISKKQYDISSTRAFNLLNLGNEILMKIENLFMNCNREIPTILKLVYFPKTGNFESYFGYERNFSHSTTKTAQDIYEEWYRNEGVL</sequence>
<accession>A0AB33INH4</accession>
<gene>
    <name evidence="1" type="ORF">GTC17253_10820</name>
</gene>
<evidence type="ECO:0008006" key="2">
    <source>
        <dbReference type="Google" id="ProtNLM"/>
    </source>
</evidence>